<evidence type="ECO:0000313" key="1">
    <source>
        <dbReference type="Proteomes" id="UP000887580"/>
    </source>
</evidence>
<reference evidence="2" key="1">
    <citation type="submission" date="2022-11" db="UniProtKB">
        <authorList>
            <consortium name="WormBaseParasite"/>
        </authorList>
    </citation>
    <scope>IDENTIFICATION</scope>
</reference>
<dbReference type="Proteomes" id="UP000887580">
    <property type="component" value="Unplaced"/>
</dbReference>
<proteinExistence type="predicted"/>
<dbReference type="WBParaSite" id="PS1159_v2.g22069.t1">
    <property type="protein sequence ID" value="PS1159_v2.g22069.t1"/>
    <property type="gene ID" value="PS1159_v2.g22069"/>
</dbReference>
<sequence length="66" mass="7384">MFVFVKLEGGTALSIDCSEDDTVEHVLKEVKNDGKDIKFSHKGEILERQRRLSDYGIDQGSVLCAI</sequence>
<evidence type="ECO:0000313" key="2">
    <source>
        <dbReference type="WBParaSite" id="PS1159_v2.g22069.t1"/>
    </source>
</evidence>
<accession>A0AC35FYH1</accession>
<protein>
    <submittedName>
        <fullName evidence="2">Ubiquitin-like domain-containing protein</fullName>
    </submittedName>
</protein>
<organism evidence="1 2">
    <name type="scientific">Panagrolaimus sp. PS1159</name>
    <dbReference type="NCBI Taxonomy" id="55785"/>
    <lineage>
        <taxon>Eukaryota</taxon>
        <taxon>Metazoa</taxon>
        <taxon>Ecdysozoa</taxon>
        <taxon>Nematoda</taxon>
        <taxon>Chromadorea</taxon>
        <taxon>Rhabditida</taxon>
        <taxon>Tylenchina</taxon>
        <taxon>Panagrolaimomorpha</taxon>
        <taxon>Panagrolaimoidea</taxon>
        <taxon>Panagrolaimidae</taxon>
        <taxon>Panagrolaimus</taxon>
    </lineage>
</organism>
<name>A0AC35FYH1_9BILA</name>